<dbReference type="VEuPathDB" id="FungiDB:PADG_02568"/>
<dbReference type="OrthoDB" id="3918393at2759"/>
<sequence>MDRVKLVKNKFGFRKIPSANSSPLPVVVKHSAAEAPQIRLADVETQLNMHQFNGLFESAAPERLQQQSQSLQNGTSDGPQENPSALDPATATTRTAPSATATCNGESPQNPEWSSAVGHAMTGKSGRVIHNLQEDIARLTRECSLHRSRAEEAQRVNEALRLQLLNVTDRLRNSEQAHEAHLISIARKDRKIEELKAELQGEKERRLKAEDDARRTNQLAALERDEHHRAFAEANEIAAQARNQYDTLSRVRAKEQLELRTRLDAARRELRELCGREVERQQQLMRFDVIIEQKNREIEAERERMERFGRLFAQYKEASDQAVGELVERSKLNNAVIDDVVEQVREVTGRMRWVIKVKEEVRGAE</sequence>
<protein>
    <submittedName>
        <fullName evidence="3">Uncharacterized protein</fullName>
    </submittedName>
</protein>
<evidence type="ECO:0000256" key="1">
    <source>
        <dbReference type="SAM" id="Coils"/>
    </source>
</evidence>
<reference evidence="3 4" key="1">
    <citation type="submission" date="2016-06" db="EMBL/GenBank/DDBJ databases">
        <authorList>
            <person name="Kjaerup R.B."/>
            <person name="Dalgaard T.S."/>
            <person name="Juul-Madsen H.R."/>
        </authorList>
    </citation>
    <scope>NUCLEOTIDE SEQUENCE [LARGE SCALE GENOMIC DNA]</scope>
    <source>
        <strain evidence="3 4">Pb300</strain>
    </source>
</reference>
<dbReference type="AlphaFoldDB" id="A0A1D2J973"/>
<comment type="caution">
    <text evidence="3">The sequence shown here is derived from an EMBL/GenBank/DDBJ whole genome shotgun (WGS) entry which is preliminary data.</text>
</comment>
<evidence type="ECO:0000313" key="3">
    <source>
        <dbReference type="EMBL" id="ODH20498.1"/>
    </source>
</evidence>
<organism evidence="3 4">
    <name type="scientific">Paracoccidioides brasiliensis</name>
    <dbReference type="NCBI Taxonomy" id="121759"/>
    <lineage>
        <taxon>Eukaryota</taxon>
        <taxon>Fungi</taxon>
        <taxon>Dikarya</taxon>
        <taxon>Ascomycota</taxon>
        <taxon>Pezizomycotina</taxon>
        <taxon>Eurotiomycetes</taxon>
        <taxon>Eurotiomycetidae</taxon>
        <taxon>Onygenales</taxon>
        <taxon>Ajellomycetaceae</taxon>
        <taxon>Paracoccidioides</taxon>
    </lineage>
</organism>
<evidence type="ECO:0000256" key="2">
    <source>
        <dbReference type="SAM" id="MobiDB-lite"/>
    </source>
</evidence>
<dbReference type="Proteomes" id="UP000242814">
    <property type="component" value="Unassembled WGS sequence"/>
</dbReference>
<dbReference type="VEuPathDB" id="FungiDB:PABG_00170"/>
<name>A0A1D2J973_PARBR</name>
<dbReference type="EMBL" id="LZYO01000280">
    <property type="protein sequence ID" value="ODH20498.1"/>
    <property type="molecule type" value="Genomic_DNA"/>
</dbReference>
<feature type="region of interest" description="Disordered" evidence="2">
    <location>
        <begin position="62"/>
        <end position="118"/>
    </location>
</feature>
<accession>A0A1D2J973</accession>
<proteinExistence type="predicted"/>
<feature type="compositionally biased region" description="Polar residues" evidence="2">
    <location>
        <begin position="64"/>
        <end position="83"/>
    </location>
</feature>
<feature type="coiled-coil region" evidence="1">
    <location>
        <begin position="129"/>
        <end position="212"/>
    </location>
</feature>
<keyword evidence="1" id="KW-0175">Coiled coil</keyword>
<feature type="compositionally biased region" description="Polar residues" evidence="2">
    <location>
        <begin position="103"/>
        <end position="113"/>
    </location>
</feature>
<dbReference type="OMA" id="NMHQHNG"/>
<gene>
    <name evidence="3" type="ORF">ACO22_05861</name>
</gene>
<feature type="compositionally biased region" description="Low complexity" evidence="2">
    <location>
        <begin position="89"/>
        <end position="102"/>
    </location>
</feature>
<evidence type="ECO:0000313" key="4">
    <source>
        <dbReference type="Proteomes" id="UP000242814"/>
    </source>
</evidence>